<keyword evidence="2" id="KW-0472">Membrane</keyword>
<sequence length="271" mass="28721">MTGETRPGESTRQVRALPPALIALGGALVAGLCLLLLLGPFYPEHARPADHLQRWLMILLDGRGPFTLQRLLSFQFPLLLILLFGTVLVLVPWRRAVHLRRERLGTDQATEKPSAREQRTPARGARRGTSAATAGGGVPAERRSVAELGEMARTAGIRWRPEYATEGGARGLLEILRALENGTAPAEIAGPEPSLGPESGAGAGPAPAPMAAGEAVDSDTEEPAAPAWSPSYSSSVYTPTVLYGTEREEAAPADPEGSDVDETPEDGRAQR</sequence>
<feature type="region of interest" description="Disordered" evidence="1">
    <location>
        <begin position="107"/>
        <end position="144"/>
    </location>
</feature>
<feature type="compositionally biased region" description="Low complexity" evidence="1">
    <location>
        <begin position="229"/>
        <end position="241"/>
    </location>
</feature>
<dbReference type="AlphaFoldDB" id="A0A921MW85"/>
<feature type="transmembrane region" description="Helical" evidence="2">
    <location>
        <begin position="21"/>
        <end position="42"/>
    </location>
</feature>
<keyword evidence="2" id="KW-0812">Transmembrane</keyword>
<dbReference type="EMBL" id="DYUE01000185">
    <property type="protein sequence ID" value="HJG91668.1"/>
    <property type="molecule type" value="Genomic_DNA"/>
</dbReference>
<feature type="compositionally biased region" description="Low complexity" evidence="1">
    <location>
        <begin position="121"/>
        <end position="133"/>
    </location>
</feature>
<evidence type="ECO:0000256" key="2">
    <source>
        <dbReference type="SAM" id="Phobius"/>
    </source>
</evidence>
<accession>A0A921MW85</accession>
<evidence type="ECO:0000313" key="3">
    <source>
        <dbReference type="EMBL" id="HJG91668.1"/>
    </source>
</evidence>
<dbReference type="Proteomes" id="UP000742460">
    <property type="component" value="Unassembled WGS sequence"/>
</dbReference>
<keyword evidence="2" id="KW-1133">Transmembrane helix</keyword>
<reference evidence="3" key="1">
    <citation type="journal article" date="2021" name="PeerJ">
        <title>Extensive microbial diversity within the chicken gut microbiome revealed by metagenomics and culture.</title>
        <authorList>
            <person name="Gilroy R."/>
            <person name="Ravi A."/>
            <person name="Getino M."/>
            <person name="Pursley I."/>
            <person name="Horton D.L."/>
            <person name="Alikhan N.F."/>
            <person name="Baker D."/>
            <person name="Gharbi K."/>
            <person name="Hall N."/>
            <person name="Watson M."/>
            <person name="Adriaenssens E.M."/>
            <person name="Foster-Nyarko E."/>
            <person name="Jarju S."/>
            <person name="Secka A."/>
            <person name="Antonio M."/>
            <person name="Oren A."/>
            <person name="Chaudhuri R.R."/>
            <person name="La Ragione R."/>
            <person name="Hildebrand F."/>
            <person name="Pallen M.J."/>
        </authorList>
    </citation>
    <scope>NUCLEOTIDE SEQUENCE</scope>
    <source>
        <strain evidence="3">ChiGjej5B5-22894</strain>
    </source>
</reference>
<proteinExistence type="predicted"/>
<feature type="transmembrane region" description="Helical" evidence="2">
    <location>
        <begin position="74"/>
        <end position="93"/>
    </location>
</feature>
<organism evidence="3 4">
    <name type="scientific">Brachybacterium massiliense</name>
    <dbReference type="NCBI Taxonomy" id="1755098"/>
    <lineage>
        <taxon>Bacteria</taxon>
        <taxon>Bacillati</taxon>
        <taxon>Actinomycetota</taxon>
        <taxon>Actinomycetes</taxon>
        <taxon>Micrococcales</taxon>
        <taxon>Dermabacteraceae</taxon>
        <taxon>Brachybacterium</taxon>
    </lineage>
</organism>
<name>A0A921MW85_9MICO</name>
<gene>
    <name evidence="3" type="ORF">K8V81_08070</name>
</gene>
<evidence type="ECO:0000313" key="4">
    <source>
        <dbReference type="Proteomes" id="UP000742460"/>
    </source>
</evidence>
<comment type="caution">
    <text evidence="3">The sequence shown here is derived from an EMBL/GenBank/DDBJ whole genome shotgun (WGS) entry which is preliminary data.</text>
</comment>
<feature type="compositionally biased region" description="Basic and acidic residues" evidence="1">
    <location>
        <begin position="107"/>
        <end position="120"/>
    </location>
</feature>
<protein>
    <submittedName>
        <fullName evidence="3">Uncharacterized protein</fullName>
    </submittedName>
</protein>
<reference evidence="3" key="2">
    <citation type="submission" date="2021-09" db="EMBL/GenBank/DDBJ databases">
        <authorList>
            <person name="Gilroy R."/>
        </authorList>
    </citation>
    <scope>NUCLEOTIDE SEQUENCE</scope>
    <source>
        <strain evidence="3">ChiGjej5B5-22894</strain>
    </source>
</reference>
<evidence type="ECO:0000256" key="1">
    <source>
        <dbReference type="SAM" id="MobiDB-lite"/>
    </source>
</evidence>
<feature type="region of interest" description="Disordered" evidence="1">
    <location>
        <begin position="185"/>
        <end position="271"/>
    </location>
</feature>